<accession>A0ABR6GPR0</accession>
<gene>
    <name evidence="2" type="ORF">FHS28_001061</name>
</gene>
<evidence type="ECO:0000313" key="2">
    <source>
        <dbReference type="EMBL" id="MBB3193696.1"/>
    </source>
</evidence>
<name>A0ABR6GPR0_9BURK</name>
<reference evidence="2 3" key="1">
    <citation type="submission" date="2020-08" db="EMBL/GenBank/DDBJ databases">
        <title>Genomic Encyclopedia of Type Strains, Phase III (KMG-III): the genomes of soil and plant-associated and newly described type strains.</title>
        <authorList>
            <person name="Whitman W."/>
        </authorList>
    </citation>
    <scope>NUCLEOTIDE SEQUENCE [LARGE SCALE GENOMIC DNA]</scope>
    <source>
        <strain evidence="2 3">CECT 7247</strain>
    </source>
</reference>
<feature type="compositionally biased region" description="Basic and acidic residues" evidence="1">
    <location>
        <begin position="72"/>
        <end position="81"/>
    </location>
</feature>
<organism evidence="2 3">
    <name type="scientific">Roseateles terrae</name>
    <dbReference type="NCBI Taxonomy" id="431060"/>
    <lineage>
        <taxon>Bacteria</taxon>
        <taxon>Pseudomonadati</taxon>
        <taxon>Pseudomonadota</taxon>
        <taxon>Betaproteobacteria</taxon>
        <taxon>Burkholderiales</taxon>
        <taxon>Sphaerotilaceae</taxon>
        <taxon>Roseateles</taxon>
    </lineage>
</organism>
<evidence type="ECO:0000256" key="1">
    <source>
        <dbReference type="SAM" id="MobiDB-lite"/>
    </source>
</evidence>
<feature type="region of interest" description="Disordered" evidence="1">
    <location>
        <begin position="1"/>
        <end position="41"/>
    </location>
</feature>
<keyword evidence="3" id="KW-1185">Reference proteome</keyword>
<evidence type="ECO:0000313" key="3">
    <source>
        <dbReference type="Proteomes" id="UP000574369"/>
    </source>
</evidence>
<dbReference type="Proteomes" id="UP000574369">
    <property type="component" value="Unassembled WGS sequence"/>
</dbReference>
<comment type="caution">
    <text evidence="2">The sequence shown here is derived from an EMBL/GenBank/DDBJ whole genome shotgun (WGS) entry which is preliminary data.</text>
</comment>
<feature type="region of interest" description="Disordered" evidence="1">
    <location>
        <begin position="57"/>
        <end position="81"/>
    </location>
</feature>
<dbReference type="RefSeq" id="WP_088448745.1">
    <property type="nucleotide sequence ID" value="NZ_JACHXO010000001.1"/>
</dbReference>
<protein>
    <submittedName>
        <fullName evidence="2">Uncharacterized protein</fullName>
    </submittedName>
</protein>
<sequence length="108" mass="11551">MAEGFGLPCEDDPPDRSRSSDCRGASTDAVEVGDPLIDGRRVSPVASSDIRRYGAFDSPGRGVMGTPVPSDVDGRRSRIGKDTAPWDDACAVACERSGKDWVEELSFM</sequence>
<proteinExistence type="predicted"/>
<dbReference type="EMBL" id="JACHXO010000001">
    <property type="protein sequence ID" value="MBB3193696.1"/>
    <property type="molecule type" value="Genomic_DNA"/>
</dbReference>